<keyword evidence="4" id="KW-0349">Heme</keyword>
<feature type="transmembrane region" description="Helical" evidence="12">
    <location>
        <begin position="296"/>
        <end position="316"/>
    </location>
</feature>
<dbReference type="Pfam" id="PF03188">
    <property type="entry name" value="Cytochrom_B561"/>
    <property type="match status" value="2"/>
</dbReference>
<comment type="cofactor">
    <cofactor evidence="1">
        <name>heme b</name>
        <dbReference type="ChEBI" id="CHEBI:60344"/>
    </cofactor>
</comment>
<dbReference type="GO" id="GO:0140571">
    <property type="term" value="F:transmembrane ascorbate ferrireductase activity"/>
    <property type="evidence" value="ECO:0007669"/>
    <property type="project" value="UniProtKB-EC"/>
</dbReference>
<keyword evidence="6" id="KW-0479">Metal-binding</keyword>
<evidence type="ECO:0000256" key="7">
    <source>
        <dbReference type="ARBA" id="ARBA00022982"/>
    </source>
</evidence>
<reference evidence="14" key="2">
    <citation type="submission" date="2021-08" db="EMBL/GenBank/DDBJ databases">
        <authorList>
            <person name="Eriksson T."/>
        </authorList>
    </citation>
    <scope>NUCLEOTIDE SEQUENCE</scope>
    <source>
        <strain evidence="14">Stoneville</strain>
        <tissue evidence="14">Whole head</tissue>
    </source>
</reference>
<dbReference type="InterPro" id="IPR045150">
    <property type="entry name" value="CYB561D1/2"/>
</dbReference>
<gene>
    <name evidence="14" type="ORF">GEV33_010574</name>
</gene>
<sequence length="548" mass="62049">MTVQSVSIIQRLSWILNILFHQAVAVIIVYILSVTFVNEEVNSLGTWHMVLTPIGIMLIMMESLILFTKSNIYTFGMARSTKQYVHTALQITSTVLITVGIAFRISSKKGSHFSTTHGILGLVAWIMIWMSVFLGITISQSQTLKNYISPVWLKLCHSLVGVTGFTLGLVTLGFGLKDYFSRMSHETIILAVIITMALLYAWALFDTFKSIYGHIPKRVGFFATANEIWIHHYTPETKQQSKQWTARGETALKKTKTVSSTGKIIPFMTEALMLFAPDELWSRQLTRTQKYGVHGFLMVGGTILLSVGCIDTFYYISEGYHLYTVHGITGLISMILLILSIIFGYMANYSQKLTKYGRPVFFKFNHNFVGLLGYLIGMIPFMTEALMLFPPDELWTKQLSRKDKYWIHGCLFTLGTILVSAGSIDTFIFTAEGYHLYTIHGITGLISMILFILSILFGVMATYSRELSKYSKHTRPVWFKFIHNFLGLLGYVVGVVSLCYSYYSNWFVFYTSAESRLVALIATILGTLWTMNGSIMSGYDQIKTLLRK</sequence>
<dbReference type="AlphaFoldDB" id="A0A8J6HD13"/>
<evidence type="ECO:0000256" key="4">
    <source>
        <dbReference type="ARBA" id="ARBA00022617"/>
    </source>
</evidence>
<keyword evidence="10 12" id="KW-0472">Membrane</keyword>
<evidence type="ECO:0000256" key="9">
    <source>
        <dbReference type="ARBA" id="ARBA00023004"/>
    </source>
</evidence>
<dbReference type="Proteomes" id="UP000719412">
    <property type="component" value="Unassembled WGS sequence"/>
</dbReference>
<dbReference type="PROSITE" id="PS50939">
    <property type="entry name" value="CYTOCHROME_B561"/>
    <property type="match status" value="2"/>
</dbReference>
<feature type="transmembrane region" description="Helical" evidence="12">
    <location>
        <begin position="437"/>
        <end position="460"/>
    </location>
</feature>
<dbReference type="SMART" id="SM00665">
    <property type="entry name" value="B561"/>
    <property type="match status" value="2"/>
</dbReference>
<protein>
    <recommendedName>
        <fullName evidence="11">ascorbate ferrireductase (transmembrane)</fullName>
        <ecNumber evidence="11">7.2.1.3</ecNumber>
    </recommendedName>
</protein>
<evidence type="ECO:0000313" key="15">
    <source>
        <dbReference type="Proteomes" id="UP000719412"/>
    </source>
</evidence>
<evidence type="ECO:0000313" key="14">
    <source>
        <dbReference type="EMBL" id="KAH0812218.1"/>
    </source>
</evidence>
<keyword evidence="3" id="KW-0813">Transport</keyword>
<name>A0A8J6HD13_TENMO</name>
<keyword evidence="8 12" id="KW-1133">Transmembrane helix</keyword>
<feature type="transmembrane region" description="Helical" evidence="12">
    <location>
        <begin position="410"/>
        <end position="431"/>
    </location>
</feature>
<evidence type="ECO:0000256" key="8">
    <source>
        <dbReference type="ARBA" id="ARBA00022989"/>
    </source>
</evidence>
<evidence type="ECO:0000256" key="3">
    <source>
        <dbReference type="ARBA" id="ARBA00022448"/>
    </source>
</evidence>
<keyword evidence="15" id="KW-1185">Reference proteome</keyword>
<feature type="transmembrane region" description="Helical" evidence="12">
    <location>
        <begin position="151"/>
        <end position="176"/>
    </location>
</feature>
<evidence type="ECO:0000256" key="12">
    <source>
        <dbReference type="SAM" id="Phobius"/>
    </source>
</evidence>
<evidence type="ECO:0000256" key="6">
    <source>
        <dbReference type="ARBA" id="ARBA00022723"/>
    </source>
</evidence>
<dbReference type="GO" id="GO:0140575">
    <property type="term" value="F:transmembrane monodehydroascorbate reductase activity"/>
    <property type="evidence" value="ECO:0007669"/>
    <property type="project" value="InterPro"/>
</dbReference>
<feature type="domain" description="Cytochrome b561" evidence="13">
    <location>
        <begin position="15"/>
        <end position="209"/>
    </location>
</feature>
<dbReference type="GO" id="GO:0046872">
    <property type="term" value="F:metal ion binding"/>
    <property type="evidence" value="ECO:0007669"/>
    <property type="project" value="UniProtKB-KW"/>
</dbReference>
<evidence type="ECO:0000256" key="10">
    <source>
        <dbReference type="ARBA" id="ARBA00023136"/>
    </source>
</evidence>
<feature type="transmembrane region" description="Helical" evidence="12">
    <location>
        <begin position="328"/>
        <end position="348"/>
    </location>
</feature>
<dbReference type="PANTHER" id="PTHR15422:SF43">
    <property type="entry name" value="ASCORBATE FERRIREDUCTASE (TRANSMEMBRANE)"/>
    <property type="match status" value="1"/>
</dbReference>
<feature type="transmembrane region" description="Helical" evidence="12">
    <location>
        <begin position="188"/>
        <end position="208"/>
    </location>
</feature>
<feature type="transmembrane region" description="Helical" evidence="12">
    <location>
        <begin position="45"/>
        <end position="67"/>
    </location>
</feature>
<keyword evidence="9" id="KW-0408">Iron</keyword>
<feature type="transmembrane region" description="Helical" evidence="12">
    <location>
        <begin position="368"/>
        <end position="389"/>
    </location>
</feature>
<proteinExistence type="predicted"/>
<comment type="caution">
    <text evidence="14">The sequence shown here is derived from an EMBL/GenBank/DDBJ whole genome shotgun (WGS) entry which is preliminary data.</text>
</comment>
<feature type="transmembrane region" description="Helical" evidence="12">
    <location>
        <begin position="12"/>
        <end position="33"/>
    </location>
</feature>
<evidence type="ECO:0000256" key="11">
    <source>
        <dbReference type="ARBA" id="ARBA00024225"/>
    </source>
</evidence>
<dbReference type="GO" id="GO:0016020">
    <property type="term" value="C:membrane"/>
    <property type="evidence" value="ECO:0007669"/>
    <property type="project" value="UniProtKB-SubCell"/>
</dbReference>
<feature type="transmembrane region" description="Helical" evidence="12">
    <location>
        <begin position="515"/>
        <end position="539"/>
    </location>
</feature>
<feature type="transmembrane region" description="Helical" evidence="12">
    <location>
        <begin position="88"/>
        <end position="106"/>
    </location>
</feature>
<organism evidence="14 15">
    <name type="scientific">Tenebrio molitor</name>
    <name type="common">Yellow mealworm beetle</name>
    <dbReference type="NCBI Taxonomy" id="7067"/>
    <lineage>
        <taxon>Eukaryota</taxon>
        <taxon>Metazoa</taxon>
        <taxon>Ecdysozoa</taxon>
        <taxon>Arthropoda</taxon>
        <taxon>Hexapoda</taxon>
        <taxon>Insecta</taxon>
        <taxon>Pterygota</taxon>
        <taxon>Neoptera</taxon>
        <taxon>Endopterygota</taxon>
        <taxon>Coleoptera</taxon>
        <taxon>Polyphaga</taxon>
        <taxon>Cucujiformia</taxon>
        <taxon>Tenebrionidae</taxon>
        <taxon>Tenebrio</taxon>
    </lineage>
</organism>
<evidence type="ECO:0000259" key="13">
    <source>
        <dbReference type="PROSITE" id="PS50939"/>
    </source>
</evidence>
<feature type="domain" description="Cytochrome b561" evidence="13">
    <location>
        <begin position="328"/>
        <end position="541"/>
    </location>
</feature>
<dbReference type="PANTHER" id="PTHR15422">
    <property type="entry name" value="OS05G0565100 PROTEIN"/>
    <property type="match status" value="1"/>
</dbReference>
<dbReference type="EC" id="7.2.1.3" evidence="11"/>
<accession>A0A8J6HD13</accession>
<keyword evidence="7" id="KW-0249">Electron transport</keyword>
<feature type="transmembrane region" description="Helical" evidence="12">
    <location>
        <begin position="118"/>
        <end position="139"/>
    </location>
</feature>
<dbReference type="Gene3D" id="1.20.120.1770">
    <property type="match status" value="3"/>
</dbReference>
<comment type="subcellular location">
    <subcellularLocation>
        <location evidence="2">Membrane</location>
        <topology evidence="2">Multi-pass membrane protein</topology>
    </subcellularLocation>
</comment>
<dbReference type="InterPro" id="IPR006593">
    <property type="entry name" value="Cyt_b561/ferric_Rdtase_TM"/>
</dbReference>
<feature type="transmembrane region" description="Helical" evidence="12">
    <location>
        <begin position="481"/>
        <end position="503"/>
    </location>
</feature>
<evidence type="ECO:0000256" key="1">
    <source>
        <dbReference type="ARBA" id="ARBA00001970"/>
    </source>
</evidence>
<dbReference type="EMBL" id="JABDTM020026215">
    <property type="protein sequence ID" value="KAH0812218.1"/>
    <property type="molecule type" value="Genomic_DNA"/>
</dbReference>
<evidence type="ECO:0000256" key="5">
    <source>
        <dbReference type="ARBA" id="ARBA00022692"/>
    </source>
</evidence>
<evidence type="ECO:0000256" key="2">
    <source>
        <dbReference type="ARBA" id="ARBA00004141"/>
    </source>
</evidence>
<keyword evidence="5 12" id="KW-0812">Transmembrane</keyword>
<reference evidence="14" key="1">
    <citation type="journal article" date="2020" name="J Insects Food Feed">
        <title>The yellow mealworm (Tenebrio molitor) genome: a resource for the emerging insects as food and feed industry.</title>
        <authorList>
            <person name="Eriksson T."/>
            <person name="Andere A."/>
            <person name="Kelstrup H."/>
            <person name="Emery V."/>
            <person name="Picard C."/>
        </authorList>
    </citation>
    <scope>NUCLEOTIDE SEQUENCE</scope>
    <source>
        <strain evidence="14">Stoneville</strain>
        <tissue evidence="14">Whole head</tissue>
    </source>
</reference>